<dbReference type="PANTHER" id="PTHR30005:SF0">
    <property type="entry name" value="RETROGRADE REGULATION PROTEIN 2"/>
    <property type="match status" value="1"/>
</dbReference>
<dbReference type="SUPFAM" id="SSF109604">
    <property type="entry name" value="HD-domain/PDEase-like"/>
    <property type="match status" value="1"/>
</dbReference>
<dbReference type="Pfam" id="PF02541">
    <property type="entry name" value="Ppx-GppA"/>
    <property type="match status" value="1"/>
</dbReference>
<dbReference type="EMBL" id="VWPK01000013">
    <property type="protein sequence ID" value="KAA5612268.1"/>
    <property type="molecule type" value="Genomic_DNA"/>
</dbReference>
<gene>
    <name evidence="3" type="ORF">F1189_10215</name>
</gene>
<dbReference type="InterPro" id="IPR048951">
    <property type="entry name" value="Ppx_C"/>
</dbReference>
<accession>A0A5M6IY15</accession>
<evidence type="ECO:0000259" key="1">
    <source>
        <dbReference type="Pfam" id="PF02541"/>
    </source>
</evidence>
<dbReference type="OrthoDB" id="3698573at2"/>
<dbReference type="PANTHER" id="PTHR30005">
    <property type="entry name" value="EXOPOLYPHOSPHATASE"/>
    <property type="match status" value="1"/>
</dbReference>
<reference evidence="3 4" key="1">
    <citation type="submission" date="2019-09" db="EMBL/GenBank/DDBJ databases">
        <title>Genome sequence of Rhodovastum atsumiense, a diverse member of the Acetobacteraceae family of non-sulfur purple photosynthetic bacteria.</title>
        <authorList>
            <person name="Meyer T."/>
            <person name="Kyndt J."/>
        </authorList>
    </citation>
    <scope>NUCLEOTIDE SEQUENCE [LARGE SCALE GENOMIC DNA]</scope>
    <source>
        <strain evidence="3 4">DSM 21279</strain>
    </source>
</reference>
<dbReference type="Gene3D" id="1.10.3210.10">
    <property type="entry name" value="Hypothetical protein af1432"/>
    <property type="match status" value="1"/>
</dbReference>
<dbReference type="RefSeq" id="WP_150040640.1">
    <property type="nucleotide sequence ID" value="NZ_OW485601.1"/>
</dbReference>
<dbReference type="Gene3D" id="3.30.420.150">
    <property type="entry name" value="Exopolyphosphatase. Domain 2"/>
    <property type="match status" value="1"/>
</dbReference>
<dbReference type="Gene3D" id="3.30.420.40">
    <property type="match status" value="1"/>
</dbReference>
<dbReference type="CDD" id="cd24052">
    <property type="entry name" value="ASKHA_NBD_HpPPX-GppA-like"/>
    <property type="match status" value="1"/>
</dbReference>
<name>A0A5M6IY15_9PROT</name>
<feature type="domain" description="Exopolyphosphatase C-terminal" evidence="2">
    <location>
        <begin position="335"/>
        <end position="487"/>
    </location>
</feature>
<dbReference type="InterPro" id="IPR050273">
    <property type="entry name" value="GppA/Ppx_hydrolase"/>
</dbReference>
<dbReference type="Pfam" id="PF21697">
    <property type="entry name" value="Ppx_C"/>
    <property type="match status" value="1"/>
</dbReference>
<organism evidence="3 4">
    <name type="scientific">Rhodovastum atsumiense</name>
    <dbReference type="NCBI Taxonomy" id="504468"/>
    <lineage>
        <taxon>Bacteria</taxon>
        <taxon>Pseudomonadati</taxon>
        <taxon>Pseudomonadota</taxon>
        <taxon>Alphaproteobacteria</taxon>
        <taxon>Acetobacterales</taxon>
        <taxon>Acetobacteraceae</taxon>
        <taxon>Rhodovastum</taxon>
    </lineage>
</organism>
<feature type="domain" description="Ppx/GppA phosphatase N-terminal" evidence="1">
    <location>
        <begin position="26"/>
        <end position="301"/>
    </location>
</feature>
<dbReference type="AlphaFoldDB" id="A0A5M6IY15"/>
<sequence>MPYMPPAELPRCAVVDLGSNSVRLVVFEGRGRNPMPIFNEKAVLRLGRGLQGTGRLNDEAVAQALTVMGRYAAIARAMGANPFEVLATAAVRDAANGPDFVAALAGQMPGVPIRILAGEEEAALSAQGLLCGIPHADGVLADIGGGSLEFVRLEQGRPGIGQTLKLGVIRLAERAGGDPMQARAIAEQDLLGVPWLGEMSGRDLFLVGGAWRALARIHLAQTAYPLNMVHHYTIGRDEARDLAGMIISASRRTLERMPGVPRRRIDDLPFAAVVLRRVLRSTGVRRVVFSAAGLREGWYMRQIEPPKRDEDPLLAAGIDFARRFGRDPALPPALVTWTDPLFPGEPAEHRRLREASCWLSDVGSHEHPEYRAEQTFLHVLRQPGVGMDHQERAFLGLALALRYEAEPDAGFLQTARQLLSPEAVRRATILGMALRLAYTLSAGTLDLLRATRLEVGGALTLRLAQGSGVFAGESVTRRLDRLGQAMGLATTTEAG</sequence>
<evidence type="ECO:0000313" key="3">
    <source>
        <dbReference type="EMBL" id="KAA5612268.1"/>
    </source>
</evidence>
<dbReference type="GO" id="GO:0016462">
    <property type="term" value="F:pyrophosphatase activity"/>
    <property type="evidence" value="ECO:0007669"/>
    <property type="project" value="TreeGrafter"/>
</dbReference>
<evidence type="ECO:0000259" key="2">
    <source>
        <dbReference type="Pfam" id="PF21697"/>
    </source>
</evidence>
<dbReference type="SUPFAM" id="SSF53067">
    <property type="entry name" value="Actin-like ATPase domain"/>
    <property type="match status" value="2"/>
</dbReference>
<dbReference type="Proteomes" id="UP000325255">
    <property type="component" value="Unassembled WGS sequence"/>
</dbReference>
<dbReference type="InterPro" id="IPR043129">
    <property type="entry name" value="ATPase_NBD"/>
</dbReference>
<proteinExistence type="predicted"/>
<dbReference type="InterPro" id="IPR003695">
    <property type="entry name" value="Ppx_GppA_N"/>
</dbReference>
<comment type="caution">
    <text evidence="3">The sequence shown here is derived from an EMBL/GenBank/DDBJ whole genome shotgun (WGS) entry which is preliminary data.</text>
</comment>
<protein>
    <submittedName>
        <fullName evidence="3">Ppx/GppA family phosphatase</fullName>
    </submittedName>
</protein>
<keyword evidence="4" id="KW-1185">Reference proteome</keyword>
<evidence type="ECO:0000313" key="4">
    <source>
        <dbReference type="Proteomes" id="UP000325255"/>
    </source>
</evidence>